<name>A0ABR1URT8_9PEZI</name>
<gene>
    <name evidence="3" type="ORF">PG996_010716</name>
</gene>
<dbReference type="InterPro" id="IPR058525">
    <property type="entry name" value="DUF8212"/>
</dbReference>
<dbReference type="InterPro" id="IPR010730">
    <property type="entry name" value="HET"/>
</dbReference>
<dbReference type="PANTHER" id="PTHR10622">
    <property type="entry name" value="HET DOMAIN-CONTAINING PROTEIN"/>
    <property type="match status" value="1"/>
</dbReference>
<evidence type="ECO:0000259" key="1">
    <source>
        <dbReference type="Pfam" id="PF06985"/>
    </source>
</evidence>
<organism evidence="3 4">
    <name type="scientific">Apiospora saccharicola</name>
    <dbReference type="NCBI Taxonomy" id="335842"/>
    <lineage>
        <taxon>Eukaryota</taxon>
        <taxon>Fungi</taxon>
        <taxon>Dikarya</taxon>
        <taxon>Ascomycota</taxon>
        <taxon>Pezizomycotina</taxon>
        <taxon>Sordariomycetes</taxon>
        <taxon>Xylariomycetidae</taxon>
        <taxon>Amphisphaeriales</taxon>
        <taxon>Apiosporaceae</taxon>
        <taxon>Apiospora</taxon>
    </lineage>
</organism>
<dbReference type="Pfam" id="PF26640">
    <property type="entry name" value="DUF8212"/>
    <property type="match status" value="1"/>
</dbReference>
<dbReference type="PANTHER" id="PTHR10622:SF10">
    <property type="entry name" value="HET DOMAIN-CONTAINING PROTEIN"/>
    <property type="match status" value="1"/>
</dbReference>
<dbReference type="Proteomes" id="UP001446871">
    <property type="component" value="Unassembled WGS sequence"/>
</dbReference>
<dbReference type="EMBL" id="JAQQWM010000006">
    <property type="protein sequence ID" value="KAK8060786.1"/>
    <property type="molecule type" value="Genomic_DNA"/>
</dbReference>
<evidence type="ECO:0000259" key="2">
    <source>
        <dbReference type="Pfam" id="PF26640"/>
    </source>
</evidence>
<dbReference type="Pfam" id="PF06985">
    <property type="entry name" value="HET"/>
    <property type="match status" value="1"/>
</dbReference>
<feature type="domain" description="Heterokaryon incompatibility" evidence="1">
    <location>
        <begin position="23"/>
        <end position="115"/>
    </location>
</feature>
<evidence type="ECO:0000313" key="3">
    <source>
        <dbReference type="EMBL" id="KAK8060786.1"/>
    </source>
</evidence>
<reference evidence="3 4" key="1">
    <citation type="submission" date="2023-01" db="EMBL/GenBank/DDBJ databases">
        <title>Analysis of 21 Apiospora genomes using comparative genomics revels a genus with tremendous synthesis potential of carbohydrate active enzymes and secondary metabolites.</title>
        <authorList>
            <person name="Sorensen T."/>
        </authorList>
    </citation>
    <scope>NUCLEOTIDE SEQUENCE [LARGE SCALE GENOMIC DNA]</scope>
    <source>
        <strain evidence="3 4">CBS 83171</strain>
    </source>
</reference>
<protein>
    <submittedName>
        <fullName evidence="3">HET-domain-containing protein</fullName>
    </submittedName>
</protein>
<sequence>MRLLNTHSLGLENFENEHFTPPYAILSHTWGTNEILFNDVNKQRGEDANWQSSESASKILLSTDQARRDGLEYIWIDTICIDKSSSAELSEAINSMFEWYARAKVCYAYLADYTEVEDLPRCRWLRRGWTLQELIAPGNVVFYDRHWNQIGTRDSMADKLAPLTTIDAGLLRRGQYEDVHRLLTYIGTATKMSWAADRQTTKKEDRAYCLMGIFKVNMPLLYGEGSRAFRRLQEEILRDTTDSSILAFKASRYRSSLLALTPAHFKHSLTSLTPLWEASHPLRFSNRQITFEALVCPLESSSTQGDYVAILDCYFDQDVFSRAALILSPHGGSKDVFTRAHDGNLFLLQEPNLLFNISSEGDCREIPDIRKAQRKTITIKPDQPQQFTPPVKILMTNQQCLPVQYHIVNSSSPIFDDVMVQVPHQTPEPQSGSRVTQGMIALSSDPGMKFPCPLSKTFLCITWGIRDDNAEPWCKLWRSSRICEAAEMDLRQSAHNRVDDPLEFTKYAASLVSHQNATAVRGHDVYGAADTLTFGAEGQLPAHCVTAKIVKATFLDRPKLELSIEIKAIGRGSRMTSLWKGIQQAITARIRD</sequence>
<comment type="caution">
    <text evidence="3">The sequence shown here is derived from an EMBL/GenBank/DDBJ whole genome shotgun (WGS) entry which is preliminary data.</text>
</comment>
<accession>A0ABR1URT8</accession>
<evidence type="ECO:0000313" key="4">
    <source>
        <dbReference type="Proteomes" id="UP001446871"/>
    </source>
</evidence>
<keyword evidence="4" id="KW-1185">Reference proteome</keyword>
<proteinExistence type="predicted"/>
<feature type="domain" description="DUF8212" evidence="2">
    <location>
        <begin position="227"/>
        <end position="256"/>
    </location>
</feature>